<dbReference type="SUPFAM" id="SSF53335">
    <property type="entry name" value="S-adenosyl-L-methionine-dependent methyltransferases"/>
    <property type="match status" value="1"/>
</dbReference>
<evidence type="ECO:0000256" key="5">
    <source>
        <dbReference type="ARBA" id="ARBA00022691"/>
    </source>
</evidence>
<dbReference type="RefSeq" id="WP_254009929.1">
    <property type="nucleotide sequence ID" value="NZ_JAMZMM010000006.1"/>
</dbReference>
<dbReference type="Proteomes" id="UP001204953">
    <property type="component" value="Unassembled WGS sequence"/>
</dbReference>
<dbReference type="GO" id="GO:0032259">
    <property type="term" value="P:methylation"/>
    <property type="evidence" value="ECO:0007669"/>
    <property type="project" value="UniProtKB-KW"/>
</dbReference>
<keyword evidence="8" id="KW-1185">Reference proteome</keyword>
<dbReference type="InterPro" id="IPR022642">
    <property type="entry name" value="CheR_C"/>
</dbReference>
<dbReference type="EMBL" id="JAMZMM010000006">
    <property type="protein sequence ID" value="MCP2727111.1"/>
    <property type="molecule type" value="Genomic_DNA"/>
</dbReference>
<keyword evidence="5" id="KW-0949">S-adenosyl-L-methionine</keyword>
<dbReference type="PANTHER" id="PTHR24422">
    <property type="entry name" value="CHEMOTAXIS PROTEIN METHYLTRANSFERASE"/>
    <property type="match status" value="1"/>
</dbReference>
<dbReference type="InterPro" id="IPR000780">
    <property type="entry name" value="CheR_MeTrfase"/>
</dbReference>
<comment type="catalytic activity">
    <reaction evidence="1">
        <text>L-glutamyl-[protein] + S-adenosyl-L-methionine = [protein]-L-glutamate 5-O-methyl ester + S-adenosyl-L-homocysteine</text>
        <dbReference type="Rhea" id="RHEA:24452"/>
        <dbReference type="Rhea" id="RHEA-COMP:10208"/>
        <dbReference type="Rhea" id="RHEA-COMP:10311"/>
        <dbReference type="ChEBI" id="CHEBI:29973"/>
        <dbReference type="ChEBI" id="CHEBI:57856"/>
        <dbReference type="ChEBI" id="CHEBI:59789"/>
        <dbReference type="ChEBI" id="CHEBI:82795"/>
        <dbReference type="EC" id="2.1.1.80"/>
    </reaction>
</comment>
<dbReference type="Gene3D" id="1.10.155.10">
    <property type="entry name" value="Chemotaxis receptor methyltransferase CheR, N-terminal domain"/>
    <property type="match status" value="1"/>
</dbReference>
<dbReference type="PANTHER" id="PTHR24422:SF10">
    <property type="entry name" value="CHEMOTAXIS PROTEIN METHYLTRANSFERASE 2"/>
    <property type="match status" value="1"/>
</dbReference>
<accession>A0AAE3KKZ6</accession>
<dbReference type="Gene3D" id="3.40.50.150">
    <property type="entry name" value="Vaccinia Virus protein VP39"/>
    <property type="match status" value="1"/>
</dbReference>
<dbReference type="SMART" id="SM00138">
    <property type="entry name" value="MeTrc"/>
    <property type="match status" value="1"/>
</dbReference>
<dbReference type="InterPro" id="IPR050903">
    <property type="entry name" value="Bact_Chemotaxis_MeTrfase"/>
</dbReference>
<evidence type="ECO:0000313" key="8">
    <source>
        <dbReference type="Proteomes" id="UP001204953"/>
    </source>
</evidence>
<protein>
    <recommendedName>
        <fullName evidence="2">protein-glutamate O-methyltransferase</fullName>
        <ecNumber evidence="2">2.1.1.80</ecNumber>
    </recommendedName>
</protein>
<evidence type="ECO:0000259" key="6">
    <source>
        <dbReference type="PROSITE" id="PS50123"/>
    </source>
</evidence>
<evidence type="ECO:0000256" key="2">
    <source>
        <dbReference type="ARBA" id="ARBA00012534"/>
    </source>
</evidence>
<gene>
    <name evidence="7" type="ORF">NJ959_01300</name>
</gene>
<sequence length="384" mass="44300">MSNTNLLSDDLGDAFIRLIAKQTGLEIRERDRAGLRDKIFLRMKALNLDFPINYYHVLIANTIESDREWQNFVTNLTNLESYFFRDKEQFILLRDRILPELIQRQEDTKTIRICSAGCSTGEEPYSLAILLKEILPDIEEWNITIFGLDLNHKALHKAQSGIYRHWSFRHVDPALKERYFQPINNHYCLDSLIKKMVNFKYFNLVKDPLPQPENEIQYFDLIVCRNIFIYFDSSAIAKVLDKFYHTLQPLGYLITGHSELYGQNLSQFHTKVFPESIIYQRPDNNLFQAGTPEQNLAPGATSSPRYNGVSPPTEPNNFTVESLLLDINKTDIEIAQEKNNLNLQQTALTLLKQLPPDTKLTKLGNQTAAELISQLETALKLSNS</sequence>
<dbReference type="InterPro" id="IPR036804">
    <property type="entry name" value="CheR_N_sf"/>
</dbReference>
<keyword evidence="3" id="KW-0489">Methyltransferase</keyword>
<comment type="caution">
    <text evidence="7">The sequence shown here is derived from an EMBL/GenBank/DDBJ whole genome shotgun (WGS) entry which is preliminary data.</text>
</comment>
<reference evidence="7" key="1">
    <citation type="submission" date="2022-06" db="EMBL/GenBank/DDBJ databases">
        <title>New cyanobacteria of genus Symplocastrum in benthos of Lake Baikal.</title>
        <authorList>
            <person name="Sorokovikova E."/>
            <person name="Tikhonova I."/>
            <person name="Krasnopeev A."/>
            <person name="Evseev P."/>
            <person name="Gladkikh A."/>
            <person name="Belykh O."/>
        </authorList>
    </citation>
    <scope>NUCLEOTIDE SEQUENCE</scope>
    <source>
        <strain evidence="7">BBK-W-15</strain>
    </source>
</reference>
<evidence type="ECO:0000313" key="7">
    <source>
        <dbReference type="EMBL" id="MCP2727111.1"/>
    </source>
</evidence>
<feature type="domain" description="CheR-type methyltransferase" evidence="6">
    <location>
        <begin position="1"/>
        <end position="259"/>
    </location>
</feature>
<dbReference type="Pfam" id="PF01739">
    <property type="entry name" value="CheR"/>
    <property type="match status" value="1"/>
</dbReference>
<dbReference type="SUPFAM" id="SSF47757">
    <property type="entry name" value="Chemotaxis receptor methyltransferase CheR, N-terminal domain"/>
    <property type="match status" value="1"/>
</dbReference>
<dbReference type="PRINTS" id="PR00996">
    <property type="entry name" value="CHERMTFRASE"/>
</dbReference>
<organism evidence="7 8">
    <name type="scientific">Limnofasciculus baicalensis BBK-W-15</name>
    <dbReference type="NCBI Taxonomy" id="2699891"/>
    <lineage>
        <taxon>Bacteria</taxon>
        <taxon>Bacillati</taxon>
        <taxon>Cyanobacteriota</taxon>
        <taxon>Cyanophyceae</taxon>
        <taxon>Coleofasciculales</taxon>
        <taxon>Coleofasciculaceae</taxon>
        <taxon>Limnofasciculus</taxon>
        <taxon>Limnofasciculus baicalensis</taxon>
    </lineage>
</organism>
<evidence type="ECO:0000256" key="3">
    <source>
        <dbReference type="ARBA" id="ARBA00022603"/>
    </source>
</evidence>
<evidence type="ECO:0000256" key="4">
    <source>
        <dbReference type="ARBA" id="ARBA00022679"/>
    </source>
</evidence>
<proteinExistence type="predicted"/>
<keyword evidence="4" id="KW-0808">Transferase</keyword>
<dbReference type="AlphaFoldDB" id="A0AAE3KKZ6"/>
<dbReference type="GO" id="GO:0008983">
    <property type="term" value="F:protein-glutamate O-methyltransferase activity"/>
    <property type="evidence" value="ECO:0007669"/>
    <property type="project" value="UniProtKB-EC"/>
</dbReference>
<name>A0AAE3KKZ6_9CYAN</name>
<dbReference type="PROSITE" id="PS50123">
    <property type="entry name" value="CHER"/>
    <property type="match status" value="1"/>
</dbReference>
<dbReference type="InterPro" id="IPR029063">
    <property type="entry name" value="SAM-dependent_MTases_sf"/>
</dbReference>
<dbReference type="EC" id="2.1.1.80" evidence="2"/>
<evidence type="ECO:0000256" key="1">
    <source>
        <dbReference type="ARBA" id="ARBA00001541"/>
    </source>
</evidence>